<evidence type="ECO:0000256" key="3">
    <source>
        <dbReference type="ARBA" id="ARBA00022840"/>
    </source>
</evidence>
<sequence length="568" mass="61656">MPNDVAATADESARLGESVNPTPSGQPAARDDILRVEDLRVAYRIGDREVDAVRGVDLSVGRGEVVAIVGESGSGKSTVAQSIMNLLAPNAEVVSGRIEFEGEDLIPLSERRWRSIRGRLIGLVPQDPALSLNPVRRVGVQVAEPLLVHGLATKHDAHDRAIELLEMAGLTYPAERAKQYPHQFSGGMKQRALIAGALAAQPSLIIADEPTSALDVTVQKQILDHLANLTRELGTAILLITHDLGMAAERADRVIVMKQGEIVDSGPAEQVMNAPTHEYTRKLIAAAPRLSAHERRTASTTARIEFGGEPIVRVTELTKIFPLPKGAGDRRTLTAVDAVSLEVRRGETLAVVGESGSGKSTLARLVLRLEEPTSGSISFAGEDITHLKGEKLRQLRRRFQMVYQSPFDSLNPRMTIEQLITEPLLSFGEGDRQSRSKRALELSEQVALPDGMLGRFPDELSGGQRQRVAIARALALDPEFLVLDEAVSALDVSVQAQILALLDELQRERELTYLFITHDLGVVAETADRVAVLKNGKLVECGDATQIFTAPQEEYTRMLIEAVPAFSA</sequence>
<dbReference type="PANTHER" id="PTHR43776">
    <property type="entry name" value="TRANSPORT ATP-BINDING PROTEIN"/>
    <property type="match status" value="1"/>
</dbReference>
<feature type="domain" description="ABC transporter" evidence="5">
    <location>
        <begin position="34"/>
        <end position="284"/>
    </location>
</feature>
<dbReference type="InterPro" id="IPR003439">
    <property type="entry name" value="ABC_transporter-like_ATP-bd"/>
</dbReference>
<evidence type="ECO:0000313" key="6">
    <source>
        <dbReference type="EMBL" id="MDR6143654.1"/>
    </source>
</evidence>
<evidence type="ECO:0000256" key="1">
    <source>
        <dbReference type="ARBA" id="ARBA00022448"/>
    </source>
</evidence>
<reference evidence="6 7" key="1">
    <citation type="submission" date="2023-08" db="EMBL/GenBank/DDBJ databases">
        <title>Functional and genomic diversity of the sorghum phyllosphere microbiome.</title>
        <authorList>
            <person name="Shade A."/>
        </authorList>
    </citation>
    <scope>NUCLEOTIDE SEQUENCE [LARGE SCALE GENOMIC DNA]</scope>
    <source>
        <strain evidence="6 7">SORGH_AS_0445</strain>
    </source>
</reference>
<keyword evidence="2" id="KW-0547">Nucleotide-binding</keyword>
<dbReference type="SMART" id="SM00382">
    <property type="entry name" value="AAA"/>
    <property type="match status" value="2"/>
</dbReference>
<dbReference type="CDD" id="cd03257">
    <property type="entry name" value="ABC_NikE_OppD_transporters"/>
    <property type="match status" value="2"/>
</dbReference>
<evidence type="ECO:0000256" key="2">
    <source>
        <dbReference type="ARBA" id="ARBA00022741"/>
    </source>
</evidence>
<dbReference type="InterPro" id="IPR027417">
    <property type="entry name" value="P-loop_NTPase"/>
</dbReference>
<keyword evidence="7" id="KW-1185">Reference proteome</keyword>
<dbReference type="Gene3D" id="3.40.50.300">
    <property type="entry name" value="P-loop containing nucleotide triphosphate hydrolases"/>
    <property type="match status" value="2"/>
</dbReference>
<keyword evidence="1" id="KW-0813">Transport</keyword>
<organism evidence="6 7">
    <name type="scientific">Microbacterium foliorum</name>
    <dbReference type="NCBI Taxonomy" id="104336"/>
    <lineage>
        <taxon>Bacteria</taxon>
        <taxon>Bacillati</taxon>
        <taxon>Actinomycetota</taxon>
        <taxon>Actinomycetes</taxon>
        <taxon>Micrococcales</taxon>
        <taxon>Microbacteriaceae</taxon>
        <taxon>Microbacterium</taxon>
    </lineage>
</organism>
<dbReference type="PANTHER" id="PTHR43776:SF8">
    <property type="entry name" value="ABC TRANSPORTER, ATP-BINDING PROTEIN"/>
    <property type="match status" value="1"/>
</dbReference>
<accession>A0ABU1HWH4</accession>
<evidence type="ECO:0000259" key="5">
    <source>
        <dbReference type="PROSITE" id="PS50893"/>
    </source>
</evidence>
<dbReference type="Pfam" id="PF08352">
    <property type="entry name" value="oligo_HPY"/>
    <property type="match status" value="2"/>
</dbReference>
<gene>
    <name evidence="6" type="ORF">QE375_003208</name>
</gene>
<dbReference type="InterPro" id="IPR050319">
    <property type="entry name" value="ABC_transp_ATP-bind"/>
</dbReference>
<evidence type="ECO:0000256" key="4">
    <source>
        <dbReference type="SAM" id="MobiDB-lite"/>
    </source>
</evidence>
<feature type="region of interest" description="Disordered" evidence="4">
    <location>
        <begin position="1"/>
        <end position="29"/>
    </location>
</feature>
<feature type="domain" description="ABC transporter" evidence="5">
    <location>
        <begin position="312"/>
        <end position="560"/>
    </location>
</feature>
<dbReference type="NCBIfam" id="NF007739">
    <property type="entry name" value="PRK10419.1"/>
    <property type="match status" value="2"/>
</dbReference>
<comment type="caution">
    <text evidence="6">The sequence shown here is derived from an EMBL/GenBank/DDBJ whole genome shotgun (WGS) entry which is preliminary data.</text>
</comment>
<dbReference type="GO" id="GO:0005524">
    <property type="term" value="F:ATP binding"/>
    <property type="evidence" value="ECO:0007669"/>
    <property type="project" value="UniProtKB-KW"/>
</dbReference>
<dbReference type="Pfam" id="PF00005">
    <property type="entry name" value="ABC_tran"/>
    <property type="match status" value="2"/>
</dbReference>
<dbReference type="InterPro" id="IPR017871">
    <property type="entry name" value="ABC_transporter-like_CS"/>
</dbReference>
<proteinExistence type="predicted"/>
<dbReference type="NCBIfam" id="NF008453">
    <property type="entry name" value="PRK11308.1"/>
    <property type="match status" value="2"/>
</dbReference>
<evidence type="ECO:0000313" key="7">
    <source>
        <dbReference type="Proteomes" id="UP001249291"/>
    </source>
</evidence>
<dbReference type="InterPro" id="IPR013563">
    <property type="entry name" value="Oligopep_ABC_C"/>
</dbReference>
<dbReference type="EMBL" id="JAVIZQ010000001">
    <property type="protein sequence ID" value="MDR6143654.1"/>
    <property type="molecule type" value="Genomic_DNA"/>
</dbReference>
<dbReference type="PROSITE" id="PS00211">
    <property type="entry name" value="ABC_TRANSPORTER_1"/>
    <property type="match status" value="2"/>
</dbReference>
<dbReference type="SUPFAM" id="SSF52540">
    <property type="entry name" value="P-loop containing nucleoside triphosphate hydrolases"/>
    <property type="match status" value="2"/>
</dbReference>
<keyword evidence="3 6" id="KW-0067">ATP-binding</keyword>
<dbReference type="RefSeq" id="WP_309692985.1">
    <property type="nucleotide sequence ID" value="NZ_JAVIZQ010000001.1"/>
</dbReference>
<protein>
    <submittedName>
        <fullName evidence="6">Peptide/nickel transport system ATP-binding protein</fullName>
    </submittedName>
</protein>
<name>A0ABU1HWH4_9MICO</name>
<dbReference type="InterPro" id="IPR003593">
    <property type="entry name" value="AAA+_ATPase"/>
</dbReference>
<dbReference type="Proteomes" id="UP001249291">
    <property type="component" value="Unassembled WGS sequence"/>
</dbReference>
<dbReference type="PROSITE" id="PS50893">
    <property type="entry name" value="ABC_TRANSPORTER_2"/>
    <property type="match status" value="2"/>
</dbReference>